<proteinExistence type="predicted"/>
<sequence length="148" mass="17022">MAFMIKKLKQLEILESDDLNYVTSKLVCDISSKTCMFGSHADVPIQNEQSASTNIMSEKSLGLPEVSDDNQSMSDQSPEVSFNPLVEHNYCKHSKEHRNIKNWKSNLPSVVTPEKYRVHQQNIKTLRRQVYRLRKQGKDIKSQLENAV</sequence>
<dbReference type="OrthoDB" id="2122982at2759"/>
<dbReference type="Proteomes" id="UP000691718">
    <property type="component" value="Unassembled WGS sequence"/>
</dbReference>
<organism evidence="1 2">
    <name type="scientific">Parnassius apollo</name>
    <name type="common">Apollo butterfly</name>
    <name type="synonym">Papilio apollo</name>
    <dbReference type="NCBI Taxonomy" id="110799"/>
    <lineage>
        <taxon>Eukaryota</taxon>
        <taxon>Metazoa</taxon>
        <taxon>Ecdysozoa</taxon>
        <taxon>Arthropoda</taxon>
        <taxon>Hexapoda</taxon>
        <taxon>Insecta</taxon>
        <taxon>Pterygota</taxon>
        <taxon>Neoptera</taxon>
        <taxon>Endopterygota</taxon>
        <taxon>Lepidoptera</taxon>
        <taxon>Glossata</taxon>
        <taxon>Ditrysia</taxon>
        <taxon>Papilionoidea</taxon>
        <taxon>Papilionidae</taxon>
        <taxon>Parnassiinae</taxon>
        <taxon>Parnassini</taxon>
        <taxon>Parnassius</taxon>
        <taxon>Parnassius</taxon>
    </lineage>
</organism>
<name>A0A8S3WKL1_PARAO</name>
<protein>
    <submittedName>
        <fullName evidence="1">(apollo) hypothetical protein</fullName>
    </submittedName>
</protein>
<dbReference type="EMBL" id="CAJQZP010000508">
    <property type="protein sequence ID" value="CAG4965224.1"/>
    <property type="molecule type" value="Genomic_DNA"/>
</dbReference>
<evidence type="ECO:0000313" key="1">
    <source>
        <dbReference type="EMBL" id="CAG4965224.1"/>
    </source>
</evidence>
<evidence type="ECO:0000313" key="2">
    <source>
        <dbReference type="Proteomes" id="UP000691718"/>
    </source>
</evidence>
<accession>A0A8S3WKL1</accession>
<comment type="caution">
    <text evidence="1">The sequence shown here is derived from an EMBL/GenBank/DDBJ whole genome shotgun (WGS) entry which is preliminary data.</text>
</comment>
<reference evidence="1" key="1">
    <citation type="submission" date="2021-04" db="EMBL/GenBank/DDBJ databases">
        <authorList>
            <person name="Tunstrom K."/>
        </authorList>
    </citation>
    <scope>NUCLEOTIDE SEQUENCE</scope>
</reference>
<dbReference type="AlphaFoldDB" id="A0A8S3WKL1"/>
<keyword evidence="2" id="KW-1185">Reference proteome</keyword>
<gene>
    <name evidence="1" type="ORF">PAPOLLO_LOCUS7374</name>
</gene>